<dbReference type="GO" id="GO:0016020">
    <property type="term" value="C:membrane"/>
    <property type="evidence" value="ECO:0007669"/>
    <property type="project" value="InterPro"/>
</dbReference>
<evidence type="ECO:0000256" key="1">
    <source>
        <dbReference type="SAM" id="Phobius"/>
    </source>
</evidence>
<dbReference type="Pfam" id="PF06580">
    <property type="entry name" value="His_kinase"/>
    <property type="match status" value="1"/>
</dbReference>
<dbReference type="InterPro" id="IPR050640">
    <property type="entry name" value="Bact_2-comp_sensor_kinase"/>
</dbReference>
<evidence type="ECO:0000313" key="4">
    <source>
        <dbReference type="Proteomes" id="UP000199577"/>
    </source>
</evidence>
<dbReference type="InterPro" id="IPR010559">
    <property type="entry name" value="Sig_transdc_His_kin_internal"/>
</dbReference>
<keyword evidence="1" id="KW-1133">Transmembrane helix</keyword>
<reference evidence="3 4" key="1">
    <citation type="submission" date="2016-10" db="EMBL/GenBank/DDBJ databases">
        <authorList>
            <person name="de Groot N.N."/>
        </authorList>
    </citation>
    <scope>NUCLEOTIDE SEQUENCE [LARGE SCALE GENOMIC DNA]</scope>
    <source>
        <strain evidence="3 4">DSM 22900</strain>
    </source>
</reference>
<feature type="domain" description="Signal transduction histidine kinase internal region" evidence="2">
    <location>
        <begin position="277"/>
        <end position="353"/>
    </location>
</feature>
<gene>
    <name evidence="3" type="ORF">SAMN05421747_103131</name>
</gene>
<keyword evidence="3" id="KW-0418">Kinase</keyword>
<evidence type="ECO:0000313" key="3">
    <source>
        <dbReference type="EMBL" id="SFC02249.1"/>
    </source>
</evidence>
<keyword evidence="1" id="KW-0472">Membrane</keyword>
<feature type="transmembrane region" description="Helical" evidence="1">
    <location>
        <begin position="145"/>
        <end position="166"/>
    </location>
</feature>
<feature type="transmembrane region" description="Helical" evidence="1">
    <location>
        <begin position="104"/>
        <end position="124"/>
    </location>
</feature>
<dbReference type="SUPFAM" id="SSF55874">
    <property type="entry name" value="ATPase domain of HSP90 chaperone/DNA topoisomerase II/histidine kinase"/>
    <property type="match status" value="1"/>
</dbReference>
<feature type="transmembrane region" description="Helical" evidence="1">
    <location>
        <begin position="7"/>
        <end position="26"/>
    </location>
</feature>
<evidence type="ECO:0000259" key="2">
    <source>
        <dbReference type="Pfam" id="PF06580"/>
    </source>
</evidence>
<dbReference type="OrthoDB" id="9792992at2"/>
<keyword evidence="1" id="KW-0812">Transmembrane</keyword>
<dbReference type="Proteomes" id="UP000199577">
    <property type="component" value="Unassembled WGS sequence"/>
</dbReference>
<feature type="transmembrane region" description="Helical" evidence="1">
    <location>
        <begin position="206"/>
        <end position="228"/>
    </location>
</feature>
<dbReference type="GO" id="GO:0000155">
    <property type="term" value="F:phosphorelay sensor kinase activity"/>
    <property type="evidence" value="ECO:0007669"/>
    <property type="project" value="InterPro"/>
</dbReference>
<proteinExistence type="predicted"/>
<feature type="transmembrane region" description="Helical" evidence="1">
    <location>
        <begin position="172"/>
        <end position="194"/>
    </location>
</feature>
<dbReference type="InterPro" id="IPR036890">
    <property type="entry name" value="HATPase_C_sf"/>
</dbReference>
<feature type="transmembrane region" description="Helical" evidence="1">
    <location>
        <begin position="38"/>
        <end position="62"/>
    </location>
</feature>
<dbReference type="Gene3D" id="3.30.565.10">
    <property type="entry name" value="Histidine kinase-like ATPase, C-terminal domain"/>
    <property type="match status" value="1"/>
</dbReference>
<dbReference type="AlphaFoldDB" id="A0A1I1FRR2"/>
<dbReference type="PANTHER" id="PTHR34220">
    <property type="entry name" value="SENSOR HISTIDINE KINASE YPDA"/>
    <property type="match status" value="1"/>
</dbReference>
<sequence length="469" mass="53622">MKFRRIEFILATAIFIFILIVLYSTGAPHESKRALASWMAYSTVIYGTVLVFIQWISPAFFIKRKVDTGIALTLLLFFAAWMGLAACLWIQGYHSYRGNDFQHYLTHGQALGVTALVFLLIFAYEGIKRLVRYVQAKNNGLASRIFQESLIVLGVGLLILLPLLSVDRDLSALWLVSIPYAYLLFALNTYWLTPFSEKRHDDLGKYLLMAIPVSFVAFIPFGALFLGVTKSDGLVFFIIWFAITLVILPLSHYIYQRQKERIAQLVNLKMELGQASANLSFLRSQINPHFLFNILNTLYGTALQEHAERTASGIQKLGDMMRFMLHENNQDRILLAREIEYLRNYIDLQLLRTATSKGIIVECDIADALESTYIAPMLLIPFVENAFKHGISLREKSWINVSLYESEGKVYFDVHNSIHRKPEADPERGHPGVGLENVKQRLAMLYPGKYDLVIRETTQEYFVHLTIVC</sequence>
<accession>A0A1I1FRR2</accession>
<keyword evidence="4" id="KW-1185">Reference proteome</keyword>
<dbReference type="PANTHER" id="PTHR34220:SF7">
    <property type="entry name" value="SENSOR HISTIDINE KINASE YPDA"/>
    <property type="match status" value="1"/>
</dbReference>
<dbReference type="STRING" id="623281.SAMN05421747_103131"/>
<protein>
    <submittedName>
        <fullName evidence="3">Histidine kinase</fullName>
    </submittedName>
</protein>
<keyword evidence="3" id="KW-0808">Transferase</keyword>
<dbReference type="RefSeq" id="WP_090971950.1">
    <property type="nucleotide sequence ID" value="NZ_FOLL01000003.1"/>
</dbReference>
<feature type="transmembrane region" description="Helical" evidence="1">
    <location>
        <begin position="234"/>
        <end position="255"/>
    </location>
</feature>
<dbReference type="EMBL" id="FOLL01000003">
    <property type="protein sequence ID" value="SFC02249.1"/>
    <property type="molecule type" value="Genomic_DNA"/>
</dbReference>
<organism evidence="3 4">
    <name type="scientific">Parapedobacter composti</name>
    <dbReference type="NCBI Taxonomy" id="623281"/>
    <lineage>
        <taxon>Bacteria</taxon>
        <taxon>Pseudomonadati</taxon>
        <taxon>Bacteroidota</taxon>
        <taxon>Sphingobacteriia</taxon>
        <taxon>Sphingobacteriales</taxon>
        <taxon>Sphingobacteriaceae</taxon>
        <taxon>Parapedobacter</taxon>
    </lineage>
</organism>
<name>A0A1I1FRR2_9SPHI</name>
<feature type="transmembrane region" description="Helical" evidence="1">
    <location>
        <begin position="69"/>
        <end position="92"/>
    </location>
</feature>